<dbReference type="STRING" id="1165861.A0A0L0V0Z7"/>
<dbReference type="Gene3D" id="1.20.1250.20">
    <property type="entry name" value="MFS general substrate transporter like domains"/>
    <property type="match status" value="1"/>
</dbReference>
<feature type="transmembrane region" description="Helical" evidence="10">
    <location>
        <begin position="264"/>
        <end position="284"/>
    </location>
</feature>
<feature type="transmembrane region" description="Helical" evidence="10">
    <location>
        <begin position="403"/>
        <end position="420"/>
    </location>
</feature>
<evidence type="ECO:0000256" key="9">
    <source>
        <dbReference type="SAM" id="MobiDB-lite"/>
    </source>
</evidence>
<gene>
    <name evidence="12" type="ORF">PSTG_13659</name>
</gene>
<protein>
    <recommendedName>
        <fullName evidence="11">Major facilitator superfamily (MFS) profile domain-containing protein</fullName>
    </recommendedName>
</protein>
<sequence length="589" mass="65941">MRTGVENGTMEYGYNIQQANTAPNSPNLSSGNSSPLPGTPNQILRSRLLRNNSSDPNQLQFNRSSSPRSDVHHPGLFHEIVNNKFVLSCALFASLGGILFGYDQGVISVTLVMDHFNKRFPEIDPTRSSKGTASFWKGFLTAMIELGAVLGVMLAGFMADRYGRKSAIKTGSLVFIVGSIIQTSALNLVMLLIGRFVGGIGIGILSMACPMYMGEISPNNIRGALLCLEEFNIVFGIVVAFWITYMTRSIESEVSWRLPFGIQLLPAIIILLGLSVLPSSPSWLASQRRYKKCLETISILRQLPMDDRSVRQEWIDIRVEAEFQREINLARFGELPEDAWSLLKIEFRKWGDTFSKGCRHRTLVGVGLSFFQQFVGINALIYYSPTLFETLGLDVELRLKMSGIMNMCQLFGVTISFLFIDKVGRRPLLLLGSILMAVCHLSVAILIWRYSADWSQHQSAGWAGVGFLLLYMVVFGLSWGPIPWAMPSEIFPSSLRAKGVAVSTMSNWINNFIIGFITPPLIEKTHEGAFIFFAFNSLLSWVFVWFVVPETAYRSLEEMDQVFGDKLAVEDQLKKSQLFHKIVSEEELQ</sequence>
<feature type="transmembrane region" description="Helical" evidence="10">
    <location>
        <begin position="171"/>
        <end position="190"/>
    </location>
</feature>
<feature type="transmembrane region" description="Helical" evidence="10">
    <location>
        <begin position="85"/>
        <end position="102"/>
    </location>
</feature>
<feature type="transmembrane region" description="Helical" evidence="10">
    <location>
        <begin position="500"/>
        <end position="522"/>
    </location>
</feature>
<dbReference type="PROSITE" id="PS00216">
    <property type="entry name" value="SUGAR_TRANSPORT_1"/>
    <property type="match status" value="2"/>
</dbReference>
<evidence type="ECO:0000256" key="2">
    <source>
        <dbReference type="ARBA" id="ARBA00010992"/>
    </source>
</evidence>
<comment type="catalytic activity">
    <reaction evidence="7">
        <text>myo-inositol(out) + H(+)(out) = myo-inositol(in) + H(+)(in)</text>
        <dbReference type="Rhea" id="RHEA:60364"/>
        <dbReference type="ChEBI" id="CHEBI:15378"/>
        <dbReference type="ChEBI" id="CHEBI:17268"/>
    </reaction>
</comment>
<dbReference type="PRINTS" id="PR00171">
    <property type="entry name" value="SUGRTRNSPORT"/>
</dbReference>
<evidence type="ECO:0000256" key="1">
    <source>
        <dbReference type="ARBA" id="ARBA00004141"/>
    </source>
</evidence>
<comment type="subcellular location">
    <subcellularLocation>
        <location evidence="1">Membrane</location>
        <topology evidence="1">Multi-pass membrane protein</topology>
    </subcellularLocation>
</comment>
<evidence type="ECO:0000256" key="4">
    <source>
        <dbReference type="ARBA" id="ARBA00022692"/>
    </source>
</evidence>
<name>A0A0L0V0Z7_9BASI</name>
<dbReference type="PROSITE" id="PS00217">
    <property type="entry name" value="SUGAR_TRANSPORT_2"/>
    <property type="match status" value="1"/>
</dbReference>
<keyword evidence="5 10" id="KW-1133">Transmembrane helix</keyword>
<evidence type="ECO:0000313" key="12">
    <source>
        <dbReference type="EMBL" id="KNE92945.1"/>
    </source>
</evidence>
<feature type="transmembrane region" description="Helical" evidence="10">
    <location>
        <begin position="528"/>
        <end position="548"/>
    </location>
</feature>
<dbReference type="InterPro" id="IPR050360">
    <property type="entry name" value="MFS_Sugar_Transporters"/>
</dbReference>
<keyword evidence="6 10" id="KW-0472">Membrane</keyword>
<keyword evidence="3 8" id="KW-0813">Transport</keyword>
<feature type="transmembrane region" description="Helical" evidence="10">
    <location>
        <begin position="427"/>
        <end position="448"/>
    </location>
</feature>
<dbReference type="Proteomes" id="UP000054564">
    <property type="component" value="Unassembled WGS sequence"/>
</dbReference>
<organism evidence="12 13">
    <name type="scientific">Puccinia striiformis f. sp. tritici PST-78</name>
    <dbReference type="NCBI Taxonomy" id="1165861"/>
    <lineage>
        <taxon>Eukaryota</taxon>
        <taxon>Fungi</taxon>
        <taxon>Dikarya</taxon>
        <taxon>Basidiomycota</taxon>
        <taxon>Pucciniomycotina</taxon>
        <taxon>Pucciniomycetes</taxon>
        <taxon>Pucciniales</taxon>
        <taxon>Pucciniaceae</taxon>
        <taxon>Puccinia</taxon>
    </lineage>
</organism>
<dbReference type="PROSITE" id="PS50850">
    <property type="entry name" value="MFS"/>
    <property type="match status" value="1"/>
</dbReference>
<evidence type="ECO:0000256" key="3">
    <source>
        <dbReference type="ARBA" id="ARBA00022448"/>
    </source>
</evidence>
<accession>A0A0L0V0Z7</accession>
<dbReference type="GO" id="GO:0005351">
    <property type="term" value="F:carbohydrate:proton symporter activity"/>
    <property type="evidence" value="ECO:0007669"/>
    <property type="project" value="TreeGrafter"/>
</dbReference>
<keyword evidence="4 10" id="KW-0812">Transmembrane</keyword>
<dbReference type="NCBIfam" id="TIGR00879">
    <property type="entry name" value="SP"/>
    <property type="match status" value="1"/>
</dbReference>
<comment type="similarity">
    <text evidence="2 8">Belongs to the major facilitator superfamily. Sugar transporter (TC 2.A.1.1) family.</text>
</comment>
<dbReference type="PANTHER" id="PTHR48022">
    <property type="entry name" value="PLASTIDIC GLUCOSE TRANSPORTER 4"/>
    <property type="match status" value="1"/>
</dbReference>
<dbReference type="OrthoDB" id="8120565at2759"/>
<keyword evidence="13" id="KW-1185">Reference proteome</keyword>
<dbReference type="PANTHER" id="PTHR48022:SF14">
    <property type="entry name" value="MAJOR FACILITATOR SUPERFAMILY (MFS) PROFILE DOMAIN-CONTAINING PROTEIN-RELATED"/>
    <property type="match status" value="1"/>
</dbReference>
<proteinExistence type="inferred from homology"/>
<evidence type="ECO:0000256" key="10">
    <source>
        <dbReference type="SAM" id="Phobius"/>
    </source>
</evidence>
<reference evidence="13" key="1">
    <citation type="submission" date="2014-03" db="EMBL/GenBank/DDBJ databases">
        <title>The Genome Sequence of Puccinia striiformis f. sp. tritici PST-78.</title>
        <authorList>
            <consortium name="The Broad Institute Genome Sequencing Platform"/>
            <person name="Cuomo C."/>
            <person name="Hulbert S."/>
            <person name="Chen X."/>
            <person name="Walker B."/>
            <person name="Young S.K."/>
            <person name="Zeng Q."/>
            <person name="Gargeya S."/>
            <person name="Fitzgerald M."/>
            <person name="Haas B."/>
            <person name="Abouelleil A."/>
            <person name="Alvarado L."/>
            <person name="Arachchi H.M."/>
            <person name="Berlin A.M."/>
            <person name="Chapman S.B."/>
            <person name="Goldberg J."/>
            <person name="Griggs A."/>
            <person name="Gujja S."/>
            <person name="Hansen M."/>
            <person name="Howarth C."/>
            <person name="Imamovic A."/>
            <person name="Larimer J."/>
            <person name="McCowan C."/>
            <person name="Montmayeur A."/>
            <person name="Murphy C."/>
            <person name="Neiman D."/>
            <person name="Pearson M."/>
            <person name="Priest M."/>
            <person name="Roberts A."/>
            <person name="Saif S."/>
            <person name="Shea T."/>
            <person name="Sisk P."/>
            <person name="Sykes S."/>
            <person name="Wortman J."/>
            <person name="Nusbaum C."/>
            <person name="Birren B."/>
        </authorList>
    </citation>
    <scope>NUCLEOTIDE SEQUENCE [LARGE SCALE GENOMIC DNA]</scope>
    <source>
        <strain evidence="13">race PST-78</strain>
    </source>
</reference>
<feature type="compositionally biased region" description="Low complexity" evidence="9">
    <location>
        <begin position="23"/>
        <end position="41"/>
    </location>
</feature>
<feature type="transmembrane region" description="Helical" evidence="10">
    <location>
        <begin position="460"/>
        <end position="479"/>
    </location>
</feature>
<feature type="transmembrane region" description="Helical" evidence="10">
    <location>
        <begin position="225"/>
        <end position="244"/>
    </location>
</feature>
<dbReference type="FunFam" id="1.20.1250.20:FF:000026">
    <property type="entry name" value="MFS quinate transporter QutD"/>
    <property type="match status" value="1"/>
</dbReference>
<feature type="transmembrane region" description="Helical" evidence="10">
    <location>
        <begin position="196"/>
        <end position="213"/>
    </location>
</feature>
<evidence type="ECO:0000256" key="7">
    <source>
        <dbReference type="ARBA" id="ARBA00049119"/>
    </source>
</evidence>
<dbReference type="InterPro" id="IPR005829">
    <property type="entry name" value="Sugar_transporter_CS"/>
</dbReference>
<dbReference type="InterPro" id="IPR020846">
    <property type="entry name" value="MFS_dom"/>
</dbReference>
<dbReference type="AlphaFoldDB" id="A0A0L0V0Z7"/>
<feature type="transmembrane region" description="Helical" evidence="10">
    <location>
        <begin position="135"/>
        <end position="159"/>
    </location>
</feature>
<feature type="transmembrane region" description="Helical" evidence="10">
    <location>
        <begin position="363"/>
        <end position="383"/>
    </location>
</feature>
<dbReference type="InterPro" id="IPR036259">
    <property type="entry name" value="MFS_trans_sf"/>
</dbReference>
<evidence type="ECO:0000256" key="6">
    <source>
        <dbReference type="ARBA" id="ARBA00023136"/>
    </source>
</evidence>
<dbReference type="SUPFAM" id="SSF103473">
    <property type="entry name" value="MFS general substrate transporter"/>
    <property type="match status" value="1"/>
</dbReference>
<comment type="caution">
    <text evidence="12">The sequence shown here is derived from an EMBL/GenBank/DDBJ whole genome shotgun (WGS) entry which is preliminary data.</text>
</comment>
<feature type="region of interest" description="Disordered" evidence="9">
    <location>
        <begin position="18"/>
        <end position="42"/>
    </location>
</feature>
<evidence type="ECO:0000259" key="11">
    <source>
        <dbReference type="PROSITE" id="PS50850"/>
    </source>
</evidence>
<evidence type="ECO:0000256" key="8">
    <source>
        <dbReference type="RuleBase" id="RU003346"/>
    </source>
</evidence>
<dbReference type="GO" id="GO:0016020">
    <property type="term" value="C:membrane"/>
    <property type="evidence" value="ECO:0007669"/>
    <property type="project" value="UniProtKB-SubCell"/>
</dbReference>
<evidence type="ECO:0000313" key="13">
    <source>
        <dbReference type="Proteomes" id="UP000054564"/>
    </source>
</evidence>
<dbReference type="InterPro" id="IPR005828">
    <property type="entry name" value="MFS_sugar_transport-like"/>
</dbReference>
<evidence type="ECO:0000256" key="5">
    <source>
        <dbReference type="ARBA" id="ARBA00022989"/>
    </source>
</evidence>
<feature type="domain" description="Major facilitator superfamily (MFS) profile" evidence="11">
    <location>
        <begin position="89"/>
        <end position="552"/>
    </location>
</feature>
<dbReference type="InterPro" id="IPR003663">
    <property type="entry name" value="Sugar/inositol_transpt"/>
</dbReference>
<dbReference type="EMBL" id="AJIL01000149">
    <property type="protein sequence ID" value="KNE92945.1"/>
    <property type="molecule type" value="Genomic_DNA"/>
</dbReference>
<dbReference type="Pfam" id="PF00083">
    <property type="entry name" value="Sugar_tr"/>
    <property type="match status" value="1"/>
</dbReference>